<evidence type="ECO:0000259" key="8">
    <source>
        <dbReference type="Pfam" id="PF04239"/>
    </source>
</evidence>
<comment type="caution">
    <text evidence="10">The sequence shown here is derived from an EMBL/GenBank/DDBJ whole genome shotgun (WGS) entry which is preliminary data.</text>
</comment>
<evidence type="ECO:0000259" key="9">
    <source>
        <dbReference type="Pfam" id="PF20730"/>
    </source>
</evidence>
<accession>A0ABU9KE07</accession>
<evidence type="ECO:0000256" key="7">
    <source>
        <dbReference type="SAM" id="Phobius"/>
    </source>
</evidence>
<protein>
    <submittedName>
        <fullName evidence="10">DUF421 domain-containing protein</fullName>
    </submittedName>
</protein>
<feature type="transmembrane region" description="Helical" evidence="7">
    <location>
        <begin position="42"/>
        <end position="60"/>
    </location>
</feature>
<dbReference type="RefSeq" id="WP_341985874.1">
    <property type="nucleotide sequence ID" value="NZ_JBBYAF010000050.1"/>
</dbReference>
<keyword evidence="3" id="KW-1003">Cell membrane</keyword>
<sequence>MDFFASQESLTAVQWVLRAVTGFFFLVIIAKMMGQRSISQLRFLDFVMALLLGNIMAHPLSDEGLGLKGSMITMSTLVSLYLIGVFITLKFTFIKKMLDPSPIPLIENGKINYHNLKKARIPLDSLLSELRKQQTEEVHKVALALWEPGGEISIFLKSEHQPVTLKEFTASHKPFDLPIPIIEEGKINYGELHHLKKDESWLNNQLRLSYNASVHDVLLATIDKQDQIRIYLYK</sequence>
<keyword evidence="4 7" id="KW-0812">Transmembrane</keyword>
<dbReference type="PANTHER" id="PTHR34582:SF5">
    <property type="entry name" value="UPF0702 TRANSMEMBRANE PROTEIN YETF"/>
    <property type="match status" value="1"/>
</dbReference>
<dbReference type="InterPro" id="IPR048454">
    <property type="entry name" value="YetF_N"/>
</dbReference>
<dbReference type="InterPro" id="IPR007353">
    <property type="entry name" value="DUF421"/>
</dbReference>
<evidence type="ECO:0000256" key="5">
    <source>
        <dbReference type="ARBA" id="ARBA00022989"/>
    </source>
</evidence>
<keyword evidence="11" id="KW-1185">Reference proteome</keyword>
<dbReference type="InterPro" id="IPR023090">
    <property type="entry name" value="UPF0702_alpha/beta_dom_sf"/>
</dbReference>
<evidence type="ECO:0000256" key="4">
    <source>
        <dbReference type="ARBA" id="ARBA00022692"/>
    </source>
</evidence>
<dbReference type="Pfam" id="PF04239">
    <property type="entry name" value="DUF421"/>
    <property type="match status" value="1"/>
</dbReference>
<feature type="domain" description="YetF C-terminal" evidence="8">
    <location>
        <begin position="90"/>
        <end position="222"/>
    </location>
</feature>
<organism evidence="10 11">
    <name type="scientific">Rossellomorea oryzaecorticis</name>
    <dbReference type="NCBI Taxonomy" id="1396505"/>
    <lineage>
        <taxon>Bacteria</taxon>
        <taxon>Bacillati</taxon>
        <taxon>Bacillota</taxon>
        <taxon>Bacilli</taxon>
        <taxon>Bacillales</taxon>
        <taxon>Bacillaceae</taxon>
        <taxon>Rossellomorea</taxon>
    </lineage>
</organism>
<evidence type="ECO:0000256" key="3">
    <source>
        <dbReference type="ARBA" id="ARBA00022475"/>
    </source>
</evidence>
<dbReference type="PANTHER" id="PTHR34582">
    <property type="entry name" value="UPF0702 TRANSMEMBRANE PROTEIN YCAP"/>
    <property type="match status" value="1"/>
</dbReference>
<dbReference type="Gene3D" id="3.30.240.20">
    <property type="entry name" value="bsu07140 like domains"/>
    <property type="match status" value="2"/>
</dbReference>
<feature type="transmembrane region" description="Helical" evidence="7">
    <location>
        <begin position="12"/>
        <end position="30"/>
    </location>
</feature>
<comment type="similarity">
    <text evidence="2">Belongs to the UPF0702 family.</text>
</comment>
<proteinExistence type="inferred from homology"/>
<evidence type="ECO:0000313" key="11">
    <source>
        <dbReference type="Proteomes" id="UP001389717"/>
    </source>
</evidence>
<dbReference type="Proteomes" id="UP001389717">
    <property type="component" value="Unassembled WGS sequence"/>
</dbReference>
<evidence type="ECO:0000313" key="10">
    <source>
        <dbReference type="EMBL" id="MEL3974341.1"/>
    </source>
</evidence>
<gene>
    <name evidence="10" type="ORF">AAEO50_18800</name>
</gene>
<name>A0ABU9KE07_9BACI</name>
<dbReference type="EMBL" id="JBBYAF010000050">
    <property type="protein sequence ID" value="MEL3974341.1"/>
    <property type="molecule type" value="Genomic_DNA"/>
</dbReference>
<evidence type="ECO:0000256" key="2">
    <source>
        <dbReference type="ARBA" id="ARBA00006448"/>
    </source>
</evidence>
<feature type="domain" description="YetF-like N-terminal transmembrane" evidence="9">
    <location>
        <begin position="14"/>
        <end position="79"/>
    </location>
</feature>
<keyword evidence="5 7" id="KW-1133">Transmembrane helix</keyword>
<keyword evidence="6 7" id="KW-0472">Membrane</keyword>
<evidence type="ECO:0000256" key="6">
    <source>
        <dbReference type="ARBA" id="ARBA00023136"/>
    </source>
</evidence>
<comment type="subcellular location">
    <subcellularLocation>
        <location evidence="1">Cell membrane</location>
        <topology evidence="1">Multi-pass membrane protein</topology>
    </subcellularLocation>
</comment>
<feature type="transmembrane region" description="Helical" evidence="7">
    <location>
        <begin position="72"/>
        <end position="93"/>
    </location>
</feature>
<evidence type="ECO:0000256" key="1">
    <source>
        <dbReference type="ARBA" id="ARBA00004651"/>
    </source>
</evidence>
<reference evidence="10 11" key="1">
    <citation type="submission" date="2024-04" db="EMBL/GenBank/DDBJ databases">
        <title>Bacillus oryzaecorticis sp. nov., a moderately halophilic bacterium isolated from rice husks.</title>
        <authorList>
            <person name="Zhu H.-S."/>
        </authorList>
    </citation>
    <scope>NUCLEOTIDE SEQUENCE [LARGE SCALE GENOMIC DNA]</scope>
    <source>
        <strain evidence="10 11">ZC255</strain>
    </source>
</reference>
<dbReference type="Pfam" id="PF20730">
    <property type="entry name" value="YetF_N"/>
    <property type="match status" value="1"/>
</dbReference>